<dbReference type="PANTHER" id="PTHR45527:SF1">
    <property type="entry name" value="FATTY ACID SYNTHASE"/>
    <property type="match status" value="1"/>
</dbReference>
<dbReference type="Pfam" id="PF00550">
    <property type="entry name" value="PP-binding"/>
    <property type="match status" value="2"/>
</dbReference>
<evidence type="ECO:0000256" key="10">
    <source>
        <dbReference type="SAM" id="MobiDB-lite"/>
    </source>
</evidence>
<comment type="cofactor">
    <cofactor evidence="1">
        <name>pantetheine 4'-phosphate</name>
        <dbReference type="ChEBI" id="CHEBI:47942"/>
    </cofactor>
</comment>
<dbReference type="EMBL" id="QSND01000005">
    <property type="protein sequence ID" value="KAA6447678.1"/>
    <property type="molecule type" value="Genomic_DNA"/>
</dbReference>
<dbReference type="InterPro" id="IPR000873">
    <property type="entry name" value="AMP-dep_synth/lig_dom"/>
</dbReference>
<dbReference type="FunFam" id="3.40.50.980:FF:000001">
    <property type="entry name" value="Non-ribosomal peptide synthetase"/>
    <property type="match status" value="1"/>
</dbReference>
<dbReference type="Pfam" id="PF00668">
    <property type="entry name" value="Condensation"/>
    <property type="match status" value="2"/>
</dbReference>
<dbReference type="SUPFAM" id="SSF52777">
    <property type="entry name" value="CoA-dependent acyltransferases"/>
    <property type="match status" value="4"/>
</dbReference>
<dbReference type="InterPro" id="IPR014030">
    <property type="entry name" value="Ketoacyl_synth_N"/>
</dbReference>
<comment type="similarity">
    <text evidence="2">Belongs to the ATP-dependent AMP-binding enzyme family.</text>
</comment>
<feature type="domain" description="Ketosynthase family 3 (KS3)" evidence="12">
    <location>
        <begin position="1072"/>
        <end position="1496"/>
    </location>
</feature>
<dbReference type="GO" id="GO:0006633">
    <property type="term" value="P:fatty acid biosynthetic process"/>
    <property type="evidence" value="ECO:0007669"/>
    <property type="project" value="InterPro"/>
</dbReference>
<evidence type="ECO:0000256" key="9">
    <source>
        <dbReference type="ARBA" id="ARBA00029443"/>
    </source>
</evidence>
<protein>
    <submittedName>
        <fullName evidence="13">Amino acid adenylation domain-containing protein</fullName>
    </submittedName>
</protein>
<dbReference type="InterPro" id="IPR016035">
    <property type="entry name" value="Acyl_Trfase/lysoPLipase"/>
</dbReference>
<dbReference type="Gene3D" id="2.30.38.10">
    <property type="entry name" value="Luciferase, Domain 3"/>
    <property type="match status" value="1"/>
</dbReference>
<dbReference type="FunFam" id="3.40.47.10:FF:000042">
    <property type="entry name" value="Polyketide synthase Pks13"/>
    <property type="match status" value="1"/>
</dbReference>
<keyword evidence="3" id="KW-0596">Phosphopantetheine</keyword>
<name>A0A5M8RJK2_9BACI</name>
<dbReference type="GO" id="GO:0005737">
    <property type="term" value="C:cytoplasm"/>
    <property type="evidence" value="ECO:0007669"/>
    <property type="project" value="TreeGrafter"/>
</dbReference>
<dbReference type="FunFam" id="2.30.38.10:FF:000001">
    <property type="entry name" value="Non-ribosomal peptide synthetase PvdI"/>
    <property type="match status" value="1"/>
</dbReference>
<dbReference type="Pfam" id="PF02801">
    <property type="entry name" value="Ketoacyl-synt_C"/>
    <property type="match status" value="1"/>
</dbReference>
<dbReference type="PROSITE" id="PS50075">
    <property type="entry name" value="CARRIER"/>
    <property type="match status" value="2"/>
</dbReference>
<dbReference type="SUPFAM" id="SSF51735">
    <property type="entry name" value="NAD(P)-binding Rossmann-fold domains"/>
    <property type="match status" value="2"/>
</dbReference>
<comment type="similarity">
    <text evidence="9">In the C-terminal section; belongs to the NRP synthetase family.</text>
</comment>
<dbReference type="InterPro" id="IPR001227">
    <property type="entry name" value="Ac_transferase_dom_sf"/>
</dbReference>
<dbReference type="InterPro" id="IPR049490">
    <property type="entry name" value="C883_1060-like_KR_N"/>
</dbReference>
<dbReference type="CDD" id="cd19531">
    <property type="entry name" value="LCL_NRPS-like"/>
    <property type="match status" value="1"/>
</dbReference>
<dbReference type="Gene3D" id="3.30.70.3290">
    <property type="match status" value="1"/>
</dbReference>
<keyword evidence="7" id="KW-0443">Lipid metabolism</keyword>
<dbReference type="InterPro" id="IPR025110">
    <property type="entry name" value="AMP-bd_C"/>
</dbReference>
<dbReference type="InterPro" id="IPR018201">
    <property type="entry name" value="Ketoacyl_synth_AS"/>
</dbReference>
<dbReference type="InterPro" id="IPR016039">
    <property type="entry name" value="Thiolase-like"/>
</dbReference>
<dbReference type="Gene3D" id="3.40.366.10">
    <property type="entry name" value="Malonyl-Coenzyme A Acyl Carrier Protein, domain 2"/>
    <property type="match status" value="1"/>
</dbReference>
<evidence type="ECO:0000259" key="11">
    <source>
        <dbReference type="PROSITE" id="PS50075"/>
    </source>
</evidence>
<dbReference type="Gene3D" id="3.40.47.10">
    <property type="match status" value="1"/>
</dbReference>
<dbReference type="Gene3D" id="3.30.559.10">
    <property type="entry name" value="Chloramphenicol acetyltransferase-like domain"/>
    <property type="match status" value="2"/>
</dbReference>
<dbReference type="SMART" id="SM00822">
    <property type="entry name" value="PKS_KR"/>
    <property type="match status" value="1"/>
</dbReference>
<dbReference type="SMART" id="SM00827">
    <property type="entry name" value="PKS_AT"/>
    <property type="match status" value="1"/>
</dbReference>
<dbReference type="SUPFAM" id="SSF52151">
    <property type="entry name" value="FabD/lysophospholipase-like"/>
    <property type="match status" value="1"/>
</dbReference>
<feature type="domain" description="Carrier" evidence="11">
    <location>
        <begin position="975"/>
        <end position="1050"/>
    </location>
</feature>
<dbReference type="Gene3D" id="3.30.559.30">
    <property type="entry name" value="Nonribosomal peptide synthetase, condensation domain"/>
    <property type="match status" value="2"/>
</dbReference>
<dbReference type="PROSITE" id="PS52004">
    <property type="entry name" value="KS3_2"/>
    <property type="match status" value="1"/>
</dbReference>
<feature type="region of interest" description="Disordered" evidence="10">
    <location>
        <begin position="1047"/>
        <end position="1069"/>
    </location>
</feature>
<dbReference type="InterPro" id="IPR020806">
    <property type="entry name" value="PKS_PP-bd"/>
</dbReference>
<dbReference type="Gene3D" id="3.30.300.30">
    <property type="match status" value="1"/>
</dbReference>
<evidence type="ECO:0000259" key="12">
    <source>
        <dbReference type="PROSITE" id="PS52004"/>
    </source>
</evidence>
<dbReference type="Pfam" id="PF00501">
    <property type="entry name" value="AMP-binding"/>
    <property type="match status" value="1"/>
</dbReference>
<accession>A0A5M8RJK2</accession>
<evidence type="ECO:0000256" key="5">
    <source>
        <dbReference type="ARBA" id="ARBA00022679"/>
    </source>
</evidence>
<dbReference type="InterPro" id="IPR001242">
    <property type="entry name" value="Condensation_dom"/>
</dbReference>
<dbReference type="InterPro" id="IPR020841">
    <property type="entry name" value="PKS_Beta-ketoAc_synthase_dom"/>
</dbReference>
<dbReference type="InterPro" id="IPR014031">
    <property type="entry name" value="Ketoacyl_synth_C"/>
</dbReference>
<dbReference type="RefSeq" id="WP_150149915.1">
    <property type="nucleotide sequence ID" value="NZ_QSND01000005.1"/>
</dbReference>
<keyword evidence="4" id="KW-0597">Phosphoprotein</keyword>
<dbReference type="Gene3D" id="3.40.50.720">
    <property type="entry name" value="NAD(P)-binding Rossmann-like Domain"/>
    <property type="match status" value="1"/>
</dbReference>
<dbReference type="Pfam" id="PF08659">
    <property type="entry name" value="KR"/>
    <property type="match status" value="1"/>
</dbReference>
<dbReference type="SMART" id="SM00823">
    <property type="entry name" value="PKS_PP"/>
    <property type="match status" value="2"/>
</dbReference>
<evidence type="ECO:0000313" key="13">
    <source>
        <dbReference type="EMBL" id="KAA6447678.1"/>
    </source>
</evidence>
<dbReference type="Pfam" id="PF00109">
    <property type="entry name" value="ketoacyl-synt"/>
    <property type="match status" value="1"/>
</dbReference>
<dbReference type="PROSITE" id="PS00606">
    <property type="entry name" value="KS3_1"/>
    <property type="match status" value="1"/>
</dbReference>
<dbReference type="FunFam" id="3.40.50.12780:FF:000012">
    <property type="entry name" value="Non-ribosomal peptide synthetase"/>
    <property type="match status" value="1"/>
</dbReference>
<dbReference type="InterPro" id="IPR010071">
    <property type="entry name" value="AA_adenyl_dom"/>
</dbReference>
<dbReference type="SUPFAM" id="SSF53901">
    <property type="entry name" value="Thiolase-like"/>
    <property type="match status" value="1"/>
</dbReference>
<dbReference type="GO" id="GO:0044550">
    <property type="term" value="P:secondary metabolite biosynthetic process"/>
    <property type="evidence" value="ECO:0007669"/>
    <property type="project" value="TreeGrafter"/>
</dbReference>
<dbReference type="Gene3D" id="3.40.50.980">
    <property type="match status" value="2"/>
</dbReference>
<dbReference type="InterPro" id="IPR013968">
    <property type="entry name" value="PKS_KR"/>
</dbReference>
<dbReference type="GO" id="GO:0043041">
    <property type="term" value="P:amino acid activation for nonribosomal peptide biosynthetic process"/>
    <property type="evidence" value="ECO:0007669"/>
    <property type="project" value="TreeGrafter"/>
</dbReference>
<dbReference type="GO" id="GO:0004315">
    <property type="term" value="F:3-oxoacyl-[acyl-carrier-protein] synthase activity"/>
    <property type="evidence" value="ECO:0007669"/>
    <property type="project" value="InterPro"/>
</dbReference>
<evidence type="ECO:0000256" key="6">
    <source>
        <dbReference type="ARBA" id="ARBA00022832"/>
    </source>
</evidence>
<dbReference type="Pfam" id="PF13193">
    <property type="entry name" value="AMP-binding_C"/>
    <property type="match status" value="1"/>
</dbReference>
<dbReference type="InterPro" id="IPR036736">
    <property type="entry name" value="ACP-like_sf"/>
</dbReference>
<proteinExistence type="inferred from homology"/>
<keyword evidence="6" id="KW-0276">Fatty acid metabolism</keyword>
<dbReference type="PANTHER" id="PTHR45527">
    <property type="entry name" value="NONRIBOSOMAL PEPTIDE SYNTHETASE"/>
    <property type="match status" value="1"/>
</dbReference>
<evidence type="ECO:0000256" key="2">
    <source>
        <dbReference type="ARBA" id="ARBA00006432"/>
    </source>
</evidence>
<evidence type="ECO:0000313" key="14">
    <source>
        <dbReference type="Proteomes" id="UP000324326"/>
    </source>
</evidence>
<dbReference type="Pfam" id="PF21394">
    <property type="entry name" value="Beta-ketacyl_N"/>
    <property type="match status" value="1"/>
</dbReference>
<dbReference type="SUPFAM" id="SSF47336">
    <property type="entry name" value="ACP-like"/>
    <property type="match status" value="2"/>
</dbReference>
<dbReference type="Gene3D" id="3.30.70.250">
    <property type="entry name" value="Malonyl-CoA ACP transacylase, ACP-binding"/>
    <property type="match status" value="1"/>
</dbReference>
<dbReference type="Gene3D" id="1.10.1200.10">
    <property type="entry name" value="ACP-like"/>
    <property type="match status" value="2"/>
</dbReference>
<evidence type="ECO:0000256" key="8">
    <source>
        <dbReference type="ARBA" id="ARBA00023268"/>
    </source>
</evidence>
<feature type="compositionally biased region" description="Basic and acidic residues" evidence="10">
    <location>
        <begin position="1053"/>
        <end position="1069"/>
    </location>
</feature>
<comment type="caution">
    <text evidence="13">The sequence shown here is derived from an EMBL/GenBank/DDBJ whole genome shotgun (WGS) entry which is preliminary data.</text>
</comment>
<keyword evidence="5" id="KW-0808">Transferase</keyword>
<reference evidence="13 14" key="1">
    <citation type="submission" date="2018-08" db="EMBL/GenBank/DDBJ databases">
        <title>Bacillus phenotypic plasticity.</title>
        <authorList>
            <person name="Hurtado E."/>
        </authorList>
    </citation>
    <scope>NUCLEOTIDE SEQUENCE [LARGE SCALE GENOMIC DNA]</scope>
    <source>
        <strain evidence="13 14">427</strain>
    </source>
</reference>
<evidence type="ECO:0000256" key="3">
    <source>
        <dbReference type="ARBA" id="ARBA00022450"/>
    </source>
</evidence>
<dbReference type="InterPro" id="IPR036291">
    <property type="entry name" value="NAD(P)-bd_dom_sf"/>
</dbReference>
<evidence type="ECO:0000256" key="7">
    <source>
        <dbReference type="ARBA" id="ARBA00023098"/>
    </source>
</evidence>
<dbReference type="CDD" id="cd00833">
    <property type="entry name" value="PKS"/>
    <property type="match status" value="1"/>
</dbReference>
<dbReference type="InterPro" id="IPR014043">
    <property type="entry name" value="Acyl_transferase_dom"/>
</dbReference>
<gene>
    <name evidence="13" type="ORF">DX927_20680</name>
</gene>
<dbReference type="NCBIfam" id="TIGR01733">
    <property type="entry name" value="AA-adenyl-dom"/>
    <property type="match status" value="1"/>
</dbReference>
<evidence type="ECO:0000256" key="4">
    <source>
        <dbReference type="ARBA" id="ARBA00022553"/>
    </source>
</evidence>
<dbReference type="InterPro" id="IPR009081">
    <property type="entry name" value="PP-bd_ACP"/>
</dbReference>
<dbReference type="InterPro" id="IPR023213">
    <property type="entry name" value="CAT-like_dom_sf"/>
</dbReference>
<dbReference type="InterPro" id="IPR057326">
    <property type="entry name" value="KR_dom"/>
</dbReference>
<dbReference type="Proteomes" id="UP000324326">
    <property type="component" value="Unassembled WGS sequence"/>
</dbReference>
<keyword evidence="8" id="KW-0511">Multifunctional enzyme</keyword>
<organism evidence="13 14">
    <name type="scientific">Bacillus swezeyi</name>
    <dbReference type="NCBI Taxonomy" id="1925020"/>
    <lineage>
        <taxon>Bacteria</taxon>
        <taxon>Bacillati</taxon>
        <taxon>Bacillota</taxon>
        <taxon>Bacilli</taxon>
        <taxon>Bacillales</taxon>
        <taxon>Bacillaceae</taxon>
        <taxon>Bacillus</taxon>
    </lineage>
</organism>
<dbReference type="SMART" id="SM00825">
    <property type="entry name" value="PKS_KS"/>
    <property type="match status" value="1"/>
</dbReference>
<dbReference type="SUPFAM" id="SSF56801">
    <property type="entry name" value="Acetyl-CoA synthetase-like"/>
    <property type="match status" value="1"/>
</dbReference>
<dbReference type="Pfam" id="PF22621">
    <property type="entry name" value="CurL-like_PKS_C"/>
    <property type="match status" value="1"/>
</dbReference>
<feature type="domain" description="Carrier" evidence="11">
    <location>
        <begin position="2500"/>
        <end position="2575"/>
    </location>
</feature>
<dbReference type="GO" id="GO:0031177">
    <property type="term" value="F:phosphopantetheine binding"/>
    <property type="evidence" value="ECO:0007669"/>
    <property type="project" value="InterPro"/>
</dbReference>
<dbReference type="Pfam" id="PF00698">
    <property type="entry name" value="Acyl_transf_1"/>
    <property type="match status" value="1"/>
</dbReference>
<sequence length="3038" mass="344164">MSGQARKLEQSNIDNIIGLSTIQEGLLFHHLMEPDGGAYFEQMLLRMEGIVDHAILEEAWNLTVQHNEMLRTLFRWKEVAKPVQIVLKKHKTDIRYTDLSQEHDISSEELKEQIMTRDRQEPFDLQEVPFRITLCKADQASSWMLVSFHHILMDGWSMGIVLGEWLDAYKKLAEGQPAVFSKKPSYQSFVKWQQDQQQLSKDSQASYWKSVLDNWEPVQLLPRTERHVQQGGRFPKLEKRLSVPQAKALQTLASDHQVTLASIIYSVWGFLLMRYSGEEDVVFGTTVSGRNAGLAGIEKMTGLFINTLPLRLSTSEQHSPMDMITNVHEQVKARSEYEHTPLSELKTYAGLTAEQSLFETIVVVENYPLDQVLTSNSRPLAITQYDMVEQTEFDLTLSVQAFDENIHFSFIYNPAALSAHQVRMMGEHFSNLLADVIERHSDRTIPKLQMLTEDETNDLHQFCRYKGLTGNEGRTVIDMFEDQAVKTPDAVAAEFRSERLTYDELNQKVNQLAHYLKGQGVKPQQRVGILAEHSIEMVIACLAVLKAGAAYVPIDPDYPTERIEYLLDDSGVKLLLTQNIAGLSFSYDGMKMDLADRKLYQGNAENPAKFYGPQDIAYCIYTSGTTGRPKGVLVKHLGLENYIKWAAGQYVRGEKRDFALYTSLSFDLTVTSIFTPLVTGNAVIIYQDQNRQLLVEQIIKDNRAHVMKLTPSHLHFISELSCKDSAMKCLILGGEQLETTLAAKILKNFNHQIEIFNEYGPTETAVGCMIHRYSSADDRYGNVPIGRPAAHTDIYVLDRYMNLLPQGAAGELYIAGRGVAKGYLNRDELTKERFVDHPFKPGEKMYKTGDAARFLPDGNIQFLGRHDDQIKLRGYRIESGEIEYWLCQYDQVHTAAVAIKKDPANTPCLAAYFEAKQAVDEQHLRGYLRRHLPEYMVPSYFIEVDAMPLTANGKLNKKALPDIGSNIEGNGEKAEPASDLEKMILSVWQQVLGVANISVRDKFFEVGGHSLNLIQVNQQLSKKTGKSIPMVEMFRRPTILSLAEYLSGTGDPQPHESKQRTEVKTGRKKETNESIAIIGMAGRFPGARNIDEFWDNLQNGKESIAFFSDEELLEAGIDEQTFKRKDYVRAKGVIEGPDMFDASFFGYSPGQAEVMDPQIRLLHEYAWRSLEDAGCVSSDYQGKIGLFTGSTSNFQWIQRFAETMGGSMSELFEVGSLNDMYTVSTRVAHKLNLKGPALTLQTACSTSLVALHLACKSILNGESDIALAGGVSIIHPVVSGYTYQENMVKSPDGHCRAFDRDAKGTVGGDGVGFVVLKPLSRALADGDQIYAVVKGSAVNNDGDQKVGFNAPSVEGQTQVIQDALTDADVDPETIDYVETYGSGTALGDPIEMEALTKAFQTKKRAFCRIGSVKTNIGHLDAAAGVAGLMKTVLSLKHQQYAPSLHFKQANPNIDFENSPFFVNDRLTAWERANSPRRAGVSSFGMGGTNAHIILEEAPSQVREENHRPYQLFLLSAKTMAGLEKKKDRLLKHLERSPELNAADAAYTLQTGRKHFDYRQMFVARDKDDAIRLLSQKEGRGIGQVFHSKEDNRQKLIFMFTGQGSQYVNMGLDLYREEPVFKETMDRCFHEFYAVTGERLEEILYPDKQNEKKAAEKLQQTKYAQPAIFSIEYALSILLNSWGLHPWGMIGYSFGELTAAALSEVFTLHDAIKLISLRGSVMQEAPSGIMLSVPLAEKELTAIMPSNVSLAVVNDDSCIVSGLEDDIAAFEKQLKKKKLLCMRVKGSLAAHSHVMAQAAETFAETAKQISFRKPQIPFVSNLTGQWTENGEAEHYEYWMRHMTETVRFAQGIEKLSEHENAIFIEIGPGQDLSVLVKRSIMQDKRQHTCNILRHGRQNMSDVQFLLSKIGRLWMYGANIDWTRFHAGRNSRKVSLPHYPFEKESFWHKGNQRTASLAKTQNNRKRPLNEWFYMLQWEREILPIATESGDARGSLLVFMEDNHFAHKLVKEIEDNHTFCIIVKKGGDYQKHKKNLYTIRPDSAEDSLCLLKDLRKENRDISRILHLWGLTEKGENISDSMWAKQMQNESFYSLLYLGQALKKTGIDQEIHITVLSSLTYYIGGEETVYPEKAVHLGPSMVISQESPLLSYRVIDIDQQQPKTWQEDKLTELVKEELQRETGSILTVYRNNKRYIRNYIQKAVPSKVAEKHHGIMRPNGVYLLLGGLGFIGLNLAKTLAEKTRGKLILTSRSGLPPKREWQSWIETHSEDDPIAKKIKTVTAIEESGAEVMIAAADVGNEEEIKRLIQTAERKYGAIHGVIYAAGVTGERSFSMMEQTDQAFSEPHFQAKMNGIFNLEKALQNRPLDFCLILSSLSPILGGLGFTAYTAVNQFIDAFVYKHNLHHPVPWTGINFDGWEFEDGKKPDMPVGGDLEDTLIRAGEGREVFERTLTFGHTDQIIVSATDLQERIHKYVDRLQMTEDKGAEEAFSLYERPELSTEYAEPVTDMEKELRVHWQTFFKIDQIGVDDDFFEMGGDSLKAITFISIIHKAFSVEMTLPDFFKIPTIRQMAEYISSADKTSYKKIEKAPKREYYPLSSAQKRLYLVQQIDNESTGYNEFTAGKISGKLNINKLEQAFGQLIQRHESLRTSFVVKDGVPVQKIEEQVDFQADIFDLSDVKDRESALQQEKEVMSQFLKPFKLDQTPLMRVGVIKCKENEFILMLDMHHIISDGLSQDILVSEFMELYDGKKLAPLELQYKDFSEWQNQMLASDDMKELGAYWSERLHHLPALELPCDHKRPKEKSFAGAHYKFQISGEELSAFKQILAEEDATLFMGLLTIYQIFLHKLSGQSDIVVGVPVAGRKQQELQKIIGIFVNMLPLRFYPDKEMSFTTFLHHVKELVIEDFDHQDYQYEHMVQDLKLERNTSRNLIFDTVFALQNLNQPALEVDGIKLSDYEYETAVSRFDLLWIVSEEEQGLSSVIEYSTDLFTKETIEKLADSLKEILSAVTKCKKMKLKDMKLSSSVQELDDVSLLELDDLKI</sequence>
<dbReference type="InterPro" id="IPR045851">
    <property type="entry name" value="AMP-bd_C_sf"/>
</dbReference>
<evidence type="ECO:0000256" key="1">
    <source>
        <dbReference type="ARBA" id="ARBA00001957"/>
    </source>
</evidence>